<sequence length="70" mass="7477">MDATIAEIVEEEGMALELAELAYELAQDGHHATAQMLRQMGRRHRINGMALRGNLAVLQAAGGTAAESSE</sequence>
<dbReference type="EMBL" id="JAQYXL010000001">
    <property type="protein sequence ID" value="MEN3228280.1"/>
    <property type="molecule type" value="Genomic_DNA"/>
</dbReference>
<proteinExistence type="predicted"/>
<organism evidence="1 2">
    <name type="scientific">Methylorubrum rhodesianum</name>
    <dbReference type="NCBI Taxonomy" id="29427"/>
    <lineage>
        <taxon>Bacteria</taxon>
        <taxon>Pseudomonadati</taxon>
        <taxon>Pseudomonadota</taxon>
        <taxon>Alphaproteobacteria</taxon>
        <taxon>Hyphomicrobiales</taxon>
        <taxon>Methylobacteriaceae</taxon>
        <taxon>Methylorubrum</taxon>
    </lineage>
</organism>
<gene>
    <name evidence="1" type="ORF">PUR21_11630</name>
</gene>
<name>A0ABU9ZAS0_9HYPH</name>
<comment type="caution">
    <text evidence="1">The sequence shown here is derived from an EMBL/GenBank/DDBJ whole genome shotgun (WGS) entry which is preliminary data.</text>
</comment>
<keyword evidence="2" id="KW-1185">Reference proteome</keyword>
<dbReference type="RefSeq" id="WP_200671927.1">
    <property type="nucleotide sequence ID" value="NZ_JACWCW010000097.1"/>
</dbReference>
<accession>A0ABU9ZAS0</accession>
<protein>
    <submittedName>
        <fullName evidence="1">Uncharacterized protein</fullName>
    </submittedName>
</protein>
<dbReference type="Proteomes" id="UP001404845">
    <property type="component" value="Unassembled WGS sequence"/>
</dbReference>
<evidence type="ECO:0000313" key="1">
    <source>
        <dbReference type="EMBL" id="MEN3228280.1"/>
    </source>
</evidence>
<reference evidence="1 2" key="1">
    <citation type="journal article" date="2023" name="PLoS ONE">
        <title>Complete genome assembly of Hawai'i environmental nontuberculous mycobacteria reveals unexpected co-isolation with methylobacteria.</title>
        <authorList>
            <person name="Hendrix J."/>
            <person name="Epperson L.E."/>
            <person name="Tong E.I."/>
            <person name="Chan Y.L."/>
            <person name="Hasan N.A."/>
            <person name="Dawrs S.N."/>
            <person name="Norton G.J."/>
            <person name="Virdi R."/>
            <person name="Crooks J.L."/>
            <person name="Chan E.D."/>
            <person name="Honda J.R."/>
            <person name="Strong M."/>
        </authorList>
    </citation>
    <scope>NUCLEOTIDE SEQUENCE [LARGE SCALE GENOMIC DNA]</scope>
    <source>
        <strain evidence="1 2">NJH_HI01</strain>
    </source>
</reference>
<evidence type="ECO:0000313" key="2">
    <source>
        <dbReference type="Proteomes" id="UP001404845"/>
    </source>
</evidence>